<evidence type="ECO:0000256" key="2">
    <source>
        <dbReference type="ARBA" id="ARBA00022908"/>
    </source>
</evidence>
<dbReference type="InterPro" id="IPR010998">
    <property type="entry name" value="Integrase_recombinase_N"/>
</dbReference>
<evidence type="ECO:0000313" key="8">
    <source>
        <dbReference type="EMBL" id="MBA6097502.1"/>
    </source>
</evidence>
<dbReference type="Pfam" id="PF00589">
    <property type="entry name" value="Phage_integrase"/>
    <property type="match status" value="1"/>
</dbReference>
<dbReference type="Gene3D" id="1.10.443.10">
    <property type="entry name" value="Intergrase catalytic core"/>
    <property type="match status" value="1"/>
</dbReference>
<comment type="caution">
    <text evidence="8">The sequence shown here is derived from an EMBL/GenBank/DDBJ whole genome shotgun (WGS) entry which is preliminary data.</text>
</comment>
<dbReference type="AlphaFoldDB" id="A0A7W2KFE4"/>
<dbReference type="SUPFAM" id="SSF56349">
    <property type="entry name" value="DNA breaking-rejoining enzymes"/>
    <property type="match status" value="1"/>
</dbReference>
<feature type="domain" description="Tyr recombinase" evidence="6">
    <location>
        <begin position="227"/>
        <end position="416"/>
    </location>
</feature>
<dbReference type="PANTHER" id="PTHR30629">
    <property type="entry name" value="PROPHAGE INTEGRASE"/>
    <property type="match status" value="1"/>
</dbReference>
<dbReference type="InterPro" id="IPR013762">
    <property type="entry name" value="Integrase-like_cat_sf"/>
</dbReference>
<reference evidence="8 9" key="1">
    <citation type="submission" date="2020-07" db="EMBL/GenBank/DDBJ databases">
        <title>Diversity of carbapenemase encoding genes among Pseudomonas putida group clinical isolates in a tertiary Brazilian hospital.</title>
        <authorList>
            <person name="Alberto-Lei F."/>
            <person name="Nodari C.S."/>
            <person name="Streling A.P."/>
            <person name="Paulino J.T."/>
            <person name="Bessa-Neto F.O."/>
            <person name="Cayo R."/>
            <person name="Gales A.C."/>
        </authorList>
    </citation>
    <scope>NUCLEOTIDE SEQUENCE [LARGE SCALE GENOMIC DNA]</scope>
    <source>
        <strain evidence="8 9">12815</strain>
    </source>
</reference>
<protein>
    <submittedName>
        <fullName evidence="8">Site-specific integrase</fullName>
    </submittedName>
</protein>
<evidence type="ECO:0000259" key="6">
    <source>
        <dbReference type="PROSITE" id="PS51898"/>
    </source>
</evidence>
<organism evidence="8 9">
    <name type="scientific">Pseudomonas juntendi</name>
    <dbReference type="NCBI Taxonomy" id="2666183"/>
    <lineage>
        <taxon>Bacteria</taxon>
        <taxon>Pseudomonadati</taxon>
        <taxon>Pseudomonadota</taxon>
        <taxon>Gammaproteobacteria</taxon>
        <taxon>Pseudomonadales</taxon>
        <taxon>Pseudomonadaceae</taxon>
        <taxon>Pseudomonas</taxon>
    </lineage>
</organism>
<dbReference type="InterPro" id="IPR050808">
    <property type="entry name" value="Phage_Integrase"/>
</dbReference>
<dbReference type="InterPro" id="IPR011010">
    <property type="entry name" value="DNA_brk_join_enz"/>
</dbReference>
<dbReference type="Proteomes" id="UP000545074">
    <property type="component" value="Unassembled WGS sequence"/>
</dbReference>
<keyword evidence="4" id="KW-0233">DNA recombination</keyword>
<comment type="similarity">
    <text evidence="1">Belongs to the 'phage' integrase family.</text>
</comment>
<keyword evidence="3 5" id="KW-0238">DNA-binding</keyword>
<dbReference type="PROSITE" id="PS51900">
    <property type="entry name" value="CB"/>
    <property type="match status" value="1"/>
</dbReference>
<dbReference type="PANTHER" id="PTHR30629:SF2">
    <property type="entry name" value="PROPHAGE INTEGRASE INTS-RELATED"/>
    <property type="match status" value="1"/>
</dbReference>
<evidence type="ECO:0000256" key="1">
    <source>
        <dbReference type="ARBA" id="ARBA00008857"/>
    </source>
</evidence>
<dbReference type="InterPro" id="IPR044068">
    <property type="entry name" value="CB"/>
</dbReference>
<evidence type="ECO:0000256" key="3">
    <source>
        <dbReference type="ARBA" id="ARBA00023125"/>
    </source>
</evidence>
<evidence type="ECO:0000313" key="9">
    <source>
        <dbReference type="Proteomes" id="UP000545074"/>
    </source>
</evidence>
<dbReference type="Gene3D" id="1.10.150.130">
    <property type="match status" value="1"/>
</dbReference>
<evidence type="ECO:0000256" key="4">
    <source>
        <dbReference type="ARBA" id="ARBA00023172"/>
    </source>
</evidence>
<dbReference type="RefSeq" id="WP_182389358.1">
    <property type="nucleotide sequence ID" value="NZ_BQIO01000017.1"/>
</dbReference>
<name>A0A7W2KFE4_9PSED</name>
<dbReference type="EMBL" id="JACGCX010000005">
    <property type="protein sequence ID" value="MBA6097502.1"/>
    <property type="molecule type" value="Genomic_DNA"/>
</dbReference>
<accession>A0A7W2KFE4</accession>
<dbReference type="InterPro" id="IPR002104">
    <property type="entry name" value="Integrase_catalytic"/>
</dbReference>
<proteinExistence type="inferred from homology"/>
<dbReference type="GO" id="GO:0015074">
    <property type="term" value="P:DNA integration"/>
    <property type="evidence" value="ECO:0007669"/>
    <property type="project" value="UniProtKB-KW"/>
</dbReference>
<evidence type="ECO:0000259" key="7">
    <source>
        <dbReference type="PROSITE" id="PS51900"/>
    </source>
</evidence>
<dbReference type="GO" id="GO:0003677">
    <property type="term" value="F:DNA binding"/>
    <property type="evidence" value="ECO:0007669"/>
    <property type="project" value="UniProtKB-UniRule"/>
</dbReference>
<dbReference type="GO" id="GO:0006310">
    <property type="term" value="P:DNA recombination"/>
    <property type="evidence" value="ECO:0007669"/>
    <property type="project" value="UniProtKB-KW"/>
</dbReference>
<gene>
    <name evidence="8" type="ORF">H4C80_10260</name>
</gene>
<keyword evidence="2" id="KW-0229">DNA integration</keyword>
<sequence>MQFSKDILKTLAVFHLDQPDASWEELKVRLKEIAEDALQGHSEDSRGLYMELYDQMSNHLAEAASLGQFNVSQQRAIGTGQRVLRAAQERLDGRPQELTAIIGELSCSTSVAPSLSLSVLPSNEPLTFGGLSELFLKERKGNVTASTLNSVTSNCRTLSGLLGDLDLRTHTRANMVALKEKVVAGRKPLTANKLLTQLSTVMDWAVNNGLLERSFDKGLKIERGAESTRKPLTQDQVVTIMTHANGLPVDDWKRWALSLGALTGARIGEIYQLTKADVRQVDGITVIDINKDENGGKTLKNNFSVRLIPLVDRAYGFDLENFLEWVEANEGRLFKAKPHYFNKPLNDALREPLGLASGGDQSFHSLRHSLSGLLKAAAIPEVIAQSITGHSSGNITYDLYAGSQRVPVGTLHEALVKAFNIQQ</sequence>
<evidence type="ECO:0000256" key="5">
    <source>
        <dbReference type="PROSITE-ProRule" id="PRU01248"/>
    </source>
</evidence>
<dbReference type="CDD" id="cd01184">
    <property type="entry name" value="INT_C_like_1"/>
    <property type="match status" value="1"/>
</dbReference>
<feature type="domain" description="Core-binding (CB)" evidence="7">
    <location>
        <begin position="126"/>
        <end position="206"/>
    </location>
</feature>
<dbReference type="PROSITE" id="PS51898">
    <property type="entry name" value="TYR_RECOMBINASE"/>
    <property type="match status" value="1"/>
</dbReference>